<dbReference type="PANTHER" id="PTHR11103">
    <property type="entry name" value="SLR1189 PROTEIN"/>
    <property type="match status" value="1"/>
</dbReference>
<comment type="cofactor">
    <cofactor evidence="3">
        <name>Zn(2+)</name>
        <dbReference type="ChEBI" id="CHEBI:29105"/>
    </cofactor>
    <text evidence="3">Binds 1 zinc ion per subunit.</text>
</comment>
<evidence type="ECO:0000256" key="3">
    <source>
        <dbReference type="PIRSR" id="PIRSR037505-2"/>
    </source>
</evidence>
<dbReference type="Gene3D" id="3.20.20.330">
    <property type="entry name" value="Homocysteine-binding-like domain"/>
    <property type="match status" value="1"/>
</dbReference>
<keyword evidence="3 4" id="KW-0479">Metal-binding</keyword>
<reference evidence="6" key="1">
    <citation type="submission" date="2021-02" db="EMBL/GenBank/DDBJ databases">
        <title>Natronogracilivirga saccharolytica gen. nov. sp. nov. a new anaerobic, haloalkiliphilic carbohydrate-fermenting bacterium from soda lake and proposing of Cyclonatronumiaceae fam. nov. in the phylum Balneolaeota.</title>
        <authorList>
            <person name="Zhilina T.N."/>
            <person name="Sorokin D.Y."/>
            <person name="Zavarzina D.G."/>
            <person name="Toshchakov S.V."/>
            <person name="Kublanov I.V."/>
        </authorList>
    </citation>
    <scope>NUCLEOTIDE SEQUENCE</scope>
    <source>
        <strain evidence="6">Z-1702</strain>
    </source>
</reference>
<feature type="binding site" evidence="3 4">
    <location>
        <position position="278"/>
    </location>
    <ligand>
        <name>Zn(2+)</name>
        <dbReference type="ChEBI" id="CHEBI:29105"/>
    </ligand>
</feature>
<evidence type="ECO:0000313" key="6">
    <source>
        <dbReference type="EMBL" id="MBP3193051.1"/>
    </source>
</evidence>
<evidence type="ECO:0000256" key="1">
    <source>
        <dbReference type="ARBA" id="ARBA00022603"/>
    </source>
</evidence>
<keyword evidence="7" id="KW-1185">Reference proteome</keyword>
<keyword evidence="1 4" id="KW-0489">Methyltransferase</keyword>
<evidence type="ECO:0000256" key="4">
    <source>
        <dbReference type="PROSITE-ProRule" id="PRU00333"/>
    </source>
</evidence>
<gene>
    <name evidence="6" type="ORF">NATSA_10285</name>
</gene>
<dbReference type="InterPro" id="IPR017226">
    <property type="entry name" value="BHMT-like"/>
</dbReference>
<dbReference type="PROSITE" id="PS50970">
    <property type="entry name" value="HCY"/>
    <property type="match status" value="1"/>
</dbReference>
<feature type="domain" description="Hcy-binding" evidence="5">
    <location>
        <begin position="1"/>
        <end position="293"/>
    </location>
</feature>
<evidence type="ECO:0000259" key="5">
    <source>
        <dbReference type="PROSITE" id="PS50970"/>
    </source>
</evidence>
<evidence type="ECO:0000256" key="2">
    <source>
        <dbReference type="ARBA" id="ARBA00022679"/>
    </source>
</evidence>
<dbReference type="GO" id="GO:0032259">
    <property type="term" value="P:methylation"/>
    <property type="evidence" value="ECO:0007669"/>
    <property type="project" value="UniProtKB-KW"/>
</dbReference>
<name>A0A8J7UVY1_9BACT</name>
<dbReference type="Pfam" id="PF02574">
    <property type="entry name" value="S-methyl_trans"/>
    <property type="match status" value="1"/>
</dbReference>
<organism evidence="6 7">
    <name type="scientific">Natronogracilivirga saccharolytica</name>
    <dbReference type="NCBI Taxonomy" id="2812953"/>
    <lineage>
        <taxon>Bacteria</taxon>
        <taxon>Pseudomonadati</taxon>
        <taxon>Balneolota</taxon>
        <taxon>Balneolia</taxon>
        <taxon>Balneolales</taxon>
        <taxon>Cyclonatronaceae</taxon>
        <taxon>Natronogracilivirga</taxon>
    </lineage>
</organism>
<dbReference type="InterPro" id="IPR036589">
    <property type="entry name" value="HCY_dom_sf"/>
</dbReference>
<comment type="caution">
    <text evidence="6">The sequence shown here is derived from an EMBL/GenBank/DDBJ whole genome shotgun (WGS) entry which is preliminary data.</text>
</comment>
<dbReference type="GO" id="GO:0008270">
    <property type="term" value="F:zinc ion binding"/>
    <property type="evidence" value="ECO:0007669"/>
    <property type="project" value="InterPro"/>
</dbReference>
<proteinExistence type="predicted"/>
<dbReference type="Proteomes" id="UP000673975">
    <property type="component" value="Unassembled WGS sequence"/>
</dbReference>
<accession>A0A8J7UVY1</accession>
<dbReference type="GO" id="GO:0008168">
    <property type="term" value="F:methyltransferase activity"/>
    <property type="evidence" value="ECO:0007669"/>
    <property type="project" value="UniProtKB-UniRule"/>
</dbReference>
<feature type="binding site" evidence="3 4">
    <location>
        <position position="279"/>
    </location>
    <ligand>
        <name>Zn(2+)</name>
        <dbReference type="ChEBI" id="CHEBI:29105"/>
    </ligand>
</feature>
<keyword evidence="2 4" id="KW-0808">Transferase</keyword>
<keyword evidence="3 4" id="KW-0862">Zinc</keyword>
<dbReference type="AlphaFoldDB" id="A0A8J7UVY1"/>
<dbReference type="SUPFAM" id="SSF82282">
    <property type="entry name" value="Homocysteine S-methyltransferase"/>
    <property type="match status" value="1"/>
</dbReference>
<feature type="binding site" evidence="3 4">
    <location>
        <position position="207"/>
    </location>
    <ligand>
        <name>Zn(2+)</name>
        <dbReference type="ChEBI" id="CHEBI:29105"/>
    </ligand>
</feature>
<evidence type="ECO:0000313" key="7">
    <source>
        <dbReference type="Proteomes" id="UP000673975"/>
    </source>
</evidence>
<dbReference type="PIRSF" id="PIRSF037505">
    <property type="entry name" value="Betaine_HMT"/>
    <property type="match status" value="1"/>
</dbReference>
<dbReference type="PANTHER" id="PTHR11103:SF18">
    <property type="entry name" value="SLR1189 PROTEIN"/>
    <property type="match status" value="1"/>
</dbReference>
<dbReference type="GO" id="GO:0009086">
    <property type="term" value="P:methionine biosynthetic process"/>
    <property type="evidence" value="ECO:0007669"/>
    <property type="project" value="InterPro"/>
</dbReference>
<dbReference type="RefSeq" id="WP_210512315.1">
    <property type="nucleotide sequence ID" value="NZ_JAFIDN010000007.1"/>
</dbReference>
<protein>
    <submittedName>
        <fullName evidence="6">Homocysteine S-methyltransferase family protein</fullName>
    </submittedName>
</protein>
<sequence length="302" mass="32038">MNLNRSEVTVLDGGMGQELRRRSNRPASPLWSAQVMLDEPDLVVEAHRDFIDAGARVITLNTYSATPQRLARDADPGLLEPLHASALDAARKACEQSGKDVRIAGCLPPLVASYRSEIVPDNAASLRSYRQIVSLQARGVDLFLCETMSVTREARAATIAARESNLPVWVAFTVDDDDGRFLRSGESLTEAAEEIASAGAESILVNCSVPEAVTTAMDVLAKTGVAFGGYANAFASVDALAPGGTVDVLEVRKDLDPVSYAEHGLGWVRLGASIVGGCCEAGPEHIKALTGKLIDAGYVTEQ</sequence>
<dbReference type="InterPro" id="IPR003726">
    <property type="entry name" value="HCY_dom"/>
</dbReference>
<dbReference type="EMBL" id="JAFIDN010000007">
    <property type="protein sequence ID" value="MBP3193051.1"/>
    <property type="molecule type" value="Genomic_DNA"/>
</dbReference>